<feature type="compositionally biased region" description="Polar residues" evidence="1">
    <location>
        <begin position="575"/>
        <end position="604"/>
    </location>
</feature>
<evidence type="ECO:0000313" key="2">
    <source>
        <dbReference type="Ensembl" id="ENSATEP00000052289.1"/>
    </source>
</evidence>
<dbReference type="CTD" id="79800"/>
<evidence type="ECO:0000313" key="3">
    <source>
        <dbReference type="Proteomes" id="UP000265040"/>
    </source>
</evidence>
<dbReference type="Pfam" id="PF15299">
    <property type="entry name" value="ALS2CR8"/>
    <property type="match status" value="1"/>
</dbReference>
<name>A0A7N6AS03_ANATE</name>
<feature type="compositionally biased region" description="Basic and acidic residues" evidence="1">
    <location>
        <begin position="605"/>
        <end position="614"/>
    </location>
</feature>
<feature type="region of interest" description="Disordered" evidence="1">
    <location>
        <begin position="321"/>
        <end position="346"/>
    </location>
</feature>
<dbReference type="InterPro" id="IPR029309">
    <property type="entry name" value="CaRF"/>
</dbReference>
<keyword evidence="3" id="KW-1185">Reference proteome</keyword>
<accession>A0A7N6AS03</accession>
<feature type="compositionally biased region" description="Polar residues" evidence="1">
    <location>
        <begin position="325"/>
        <end position="334"/>
    </location>
</feature>
<sequence>MAKEEDKDPVLSVIKWEDFLQDFSKDEDYIHGYVTDETTVGTVLELYRRVTKTTFFTRRSSSFQFDPLKCKNKKFYTRSFVFCRSISPRITNDGVPFMYGGMKTLECQYGPKRDHGKKSDVKTVMSTVSSETMDSTHEYITCSEKSKHRLSTGETRKKGCRAKISVWHICRLPEYVVTAKKCVTIWQTKAKEKLLQDLKAGKEVTIENRFYISLPLQKTHTNHSPCGQYDEVHSVHPQVIRQIDQLVAEGVTTIRNVRAALKQYVQTTMSDIVAPDEQDRAYYPTLKDIANHIYKSKVKQQILKLDIEPLGIEEEVHSVDGETETAGNGQDDTSPSPPSCLQLKKRHSHSDIIIPLKRVVPPGVARVKDIANHIYKSKVKQRILKLDIEPLGIEEEVHSVDGETETAGNGQDDTSPSPPSCLQLKKRHSHSDIIIPLKRVVPPGVARVKDIANHIYKSKVKQRILKLDIEPLGIEEEVHSVDGETETAGNGQDDTSPSPLPCLQLNEPDSHFEITIPIEEITSSPEEAAHRERKELHRELTSIRRLSSKCTDAATLAEVKAGIAALRDKFKNSLKEQSASPSATQTPKRQKQANNSPGQPPTKTARSDNGDHVY</sequence>
<dbReference type="Ensembl" id="ENSATET00000054089.2">
    <property type="protein sequence ID" value="ENSATEP00000052289.1"/>
    <property type="gene ID" value="ENSATEG00000004664.3"/>
</dbReference>
<dbReference type="Proteomes" id="UP000265040">
    <property type="component" value="Chromosome 23"/>
</dbReference>
<protein>
    <submittedName>
        <fullName evidence="2">Uncharacterized protein</fullName>
    </submittedName>
</protein>
<dbReference type="PANTHER" id="PTHR47456:SF1">
    <property type="entry name" value="PHD-TYPE DOMAIN-CONTAINING PROTEIN"/>
    <property type="match status" value="1"/>
</dbReference>
<dbReference type="GO" id="GO:0003700">
    <property type="term" value="F:DNA-binding transcription factor activity"/>
    <property type="evidence" value="ECO:0007669"/>
    <property type="project" value="InterPro"/>
</dbReference>
<proteinExistence type="predicted"/>
<reference evidence="2" key="2">
    <citation type="submission" date="2025-08" db="UniProtKB">
        <authorList>
            <consortium name="Ensembl"/>
        </authorList>
    </citation>
    <scope>IDENTIFICATION</scope>
</reference>
<evidence type="ECO:0000256" key="1">
    <source>
        <dbReference type="SAM" id="MobiDB-lite"/>
    </source>
</evidence>
<reference evidence="2" key="1">
    <citation type="submission" date="2021-04" db="EMBL/GenBank/DDBJ databases">
        <authorList>
            <consortium name="Wellcome Sanger Institute Data Sharing"/>
        </authorList>
    </citation>
    <scope>NUCLEOTIDE SEQUENCE [LARGE SCALE GENOMIC DNA]</scope>
</reference>
<organism evidence="2 3">
    <name type="scientific">Anabas testudineus</name>
    <name type="common">Climbing perch</name>
    <name type="synonym">Anthias testudineus</name>
    <dbReference type="NCBI Taxonomy" id="64144"/>
    <lineage>
        <taxon>Eukaryota</taxon>
        <taxon>Metazoa</taxon>
        <taxon>Chordata</taxon>
        <taxon>Craniata</taxon>
        <taxon>Vertebrata</taxon>
        <taxon>Euteleostomi</taxon>
        <taxon>Actinopterygii</taxon>
        <taxon>Neopterygii</taxon>
        <taxon>Teleostei</taxon>
        <taxon>Neoteleostei</taxon>
        <taxon>Acanthomorphata</taxon>
        <taxon>Anabantaria</taxon>
        <taxon>Anabantiformes</taxon>
        <taxon>Anabantoidei</taxon>
        <taxon>Anabantidae</taxon>
        <taxon>Anabas</taxon>
    </lineage>
</organism>
<dbReference type="AlphaFoldDB" id="A0A7N6AS03"/>
<feature type="region of interest" description="Disordered" evidence="1">
    <location>
        <begin position="572"/>
        <end position="614"/>
    </location>
</feature>
<dbReference type="OrthoDB" id="8907856at2759"/>
<dbReference type="GeneID" id="113163750"/>
<dbReference type="PANTHER" id="PTHR47456">
    <property type="entry name" value="PHD-TYPE DOMAIN-CONTAINING PROTEIN"/>
    <property type="match status" value="1"/>
</dbReference>
<dbReference type="InParanoid" id="A0A7N6AS03"/>
<reference evidence="2" key="3">
    <citation type="submission" date="2025-09" db="UniProtKB">
        <authorList>
            <consortium name="Ensembl"/>
        </authorList>
    </citation>
    <scope>IDENTIFICATION</scope>
</reference>
<dbReference type="RefSeq" id="XP_026218441.1">
    <property type="nucleotide sequence ID" value="XM_026362656.1"/>
</dbReference>
<feature type="compositionally biased region" description="Polar residues" evidence="1">
    <location>
        <begin position="406"/>
        <end position="415"/>
    </location>
</feature>
<dbReference type="GeneTree" id="ENSGT00390000013916"/>
<feature type="region of interest" description="Disordered" evidence="1">
    <location>
        <begin position="402"/>
        <end position="427"/>
    </location>
</feature>